<dbReference type="AlphaFoldDB" id="A0A6N7VZ85"/>
<organism evidence="1 2">
    <name type="scientific">Eisenbergiella porci</name>
    <dbReference type="NCBI Taxonomy" id="2652274"/>
    <lineage>
        <taxon>Bacteria</taxon>
        <taxon>Bacillati</taxon>
        <taxon>Bacillota</taxon>
        <taxon>Clostridia</taxon>
        <taxon>Lachnospirales</taxon>
        <taxon>Lachnospiraceae</taxon>
        <taxon>Eisenbergiella</taxon>
    </lineage>
</organism>
<dbReference type="GeneID" id="86053084"/>
<proteinExistence type="predicted"/>
<dbReference type="RefSeq" id="WP_154464249.1">
    <property type="nucleotide sequence ID" value="NZ_JAXDZL010000060.1"/>
</dbReference>
<dbReference type="EMBL" id="VUMI01000010">
    <property type="protein sequence ID" value="MSS88321.1"/>
    <property type="molecule type" value="Genomic_DNA"/>
</dbReference>
<name>A0A6N7VZ85_9FIRM</name>
<gene>
    <name evidence="1" type="ORF">FYJ45_08455</name>
</gene>
<accession>A0A6N7VZ85</accession>
<dbReference type="Proteomes" id="UP000436047">
    <property type="component" value="Unassembled WGS sequence"/>
</dbReference>
<sequence length="67" mass="7424">MTWQKISGLLLLEAAHAHVDKVVILSSIESMNYVPAIGTGGIELDRNFYQAASLRADQMEKMCRFPG</sequence>
<reference evidence="1 2" key="1">
    <citation type="submission" date="2019-08" db="EMBL/GenBank/DDBJ databases">
        <title>In-depth cultivation of the pig gut microbiome towards novel bacterial diversity and tailored functional studies.</title>
        <authorList>
            <person name="Wylensek D."/>
            <person name="Hitch T.C.A."/>
            <person name="Clavel T."/>
        </authorList>
    </citation>
    <scope>NUCLEOTIDE SEQUENCE [LARGE SCALE GENOMIC DNA]</scope>
    <source>
        <strain evidence="1 2">WCA-389-WT-23B</strain>
    </source>
</reference>
<comment type="caution">
    <text evidence="1">The sequence shown here is derived from an EMBL/GenBank/DDBJ whole genome shotgun (WGS) entry which is preliminary data.</text>
</comment>
<evidence type="ECO:0000313" key="1">
    <source>
        <dbReference type="EMBL" id="MSS88321.1"/>
    </source>
</evidence>
<protein>
    <submittedName>
        <fullName evidence="1">Uncharacterized protein</fullName>
    </submittedName>
</protein>
<keyword evidence="2" id="KW-1185">Reference proteome</keyword>
<evidence type="ECO:0000313" key="2">
    <source>
        <dbReference type="Proteomes" id="UP000436047"/>
    </source>
</evidence>